<comment type="caution">
    <text evidence="1">The sequence shown here is derived from an EMBL/GenBank/DDBJ whole genome shotgun (WGS) entry which is preliminary data.</text>
</comment>
<protein>
    <submittedName>
        <fullName evidence="1">Uncharacterized protein</fullName>
    </submittedName>
</protein>
<dbReference type="EMBL" id="LWDF02000250">
    <property type="protein sequence ID" value="KAE8251369.1"/>
    <property type="molecule type" value="Genomic_DNA"/>
</dbReference>
<organism evidence="1 2">
    <name type="scientific">Tilletia indica</name>
    <dbReference type="NCBI Taxonomy" id="43049"/>
    <lineage>
        <taxon>Eukaryota</taxon>
        <taxon>Fungi</taxon>
        <taxon>Dikarya</taxon>
        <taxon>Basidiomycota</taxon>
        <taxon>Ustilaginomycotina</taxon>
        <taxon>Exobasidiomycetes</taxon>
        <taxon>Tilletiales</taxon>
        <taxon>Tilletiaceae</taxon>
        <taxon>Tilletia</taxon>
    </lineage>
</organism>
<proteinExistence type="predicted"/>
<evidence type="ECO:0000313" key="2">
    <source>
        <dbReference type="Proteomes" id="UP000077521"/>
    </source>
</evidence>
<keyword evidence="2" id="KW-1185">Reference proteome</keyword>
<reference evidence="1" key="1">
    <citation type="submission" date="2016-04" db="EMBL/GenBank/DDBJ databases">
        <authorList>
            <person name="Nguyen H.D."/>
            <person name="Samba Siva P."/>
            <person name="Cullis J."/>
            <person name="Levesque C.A."/>
            <person name="Hambleton S."/>
        </authorList>
    </citation>
    <scope>NUCLEOTIDE SEQUENCE</scope>
    <source>
        <strain evidence="1">DAOMC 236416</strain>
    </source>
</reference>
<name>A0A177TI23_9BASI</name>
<accession>A0A177TI23</accession>
<sequence>MSTKEGSVTDSSQLGHAAGATFADPRTAHEVSALVHLFKAHAISTKTAPATTLTHTAILRREHYTFAGTTSASLTSEHLARKTVTVRAAFATTVSAQYHSSLLKASAAARPAASTRHASKINLAGMTMESQQSASGCRDALGTRLDTPARTMVNAVEGSAEMGPVSLERMGKTASRIHSALTRMPFAPKEESVPLRPTAHFFHSSTVPLALSVSAGIAQVT</sequence>
<dbReference type="AlphaFoldDB" id="A0A177TI23"/>
<reference evidence="1" key="2">
    <citation type="journal article" date="2019" name="IMA Fungus">
        <title>Genome sequencing and comparison of five Tilletia species to identify candidate genes for the detection of regulated species infecting wheat.</title>
        <authorList>
            <person name="Nguyen H.D.T."/>
            <person name="Sultana T."/>
            <person name="Kesanakurti P."/>
            <person name="Hambleton S."/>
        </authorList>
    </citation>
    <scope>NUCLEOTIDE SEQUENCE</scope>
    <source>
        <strain evidence="1">DAOMC 236416</strain>
    </source>
</reference>
<evidence type="ECO:0000313" key="1">
    <source>
        <dbReference type="EMBL" id="KAE8251369.1"/>
    </source>
</evidence>
<gene>
    <name evidence="1" type="ORF">A4X13_0g4022</name>
</gene>
<dbReference type="Proteomes" id="UP000077521">
    <property type="component" value="Unassembled WGS sequence"/>
</dbReference>